<evidence type="ECO:0000256" key="2">
    <source>
        <dbReference type="ARBA" id="ARBA00022475"/>
    </source>
</evidence>
<evidence type="ECO:0000256" key="7">
    <source>
        <dbReference type="ARBA" id="ARBA00023136"/>
    </source>
</evidence>
<dbReference type="InterPro" id="IPR040423">
    <property type="entry name" value="PEA_transferase"/>
</dbReference>
<evidence type="ECO:0000256" key="4">
    <source>
        <dbReference type="ARBA" id="ARBA00022679"/>
    </source>
</evidence>
<feature type="transmembrane region" description="Helical" evidence="8">
    <location>
        <begin position="44"/>
        <end position="66"/>
    </location>
</feature>
<evidence type="ECO:0000256" key="1">
    <source>
        <dbReference type="ARBA" id="ARBA00004429"/>
    </source>
</evidence>
<keyword evidence="4 11" id="KW-0808">Transferase</keyword>
<dbReference type="InterPro" id="IPR000917">
    <property type="entry name" value="Sulfatase_N"/>
</dbReference>
<dbReference type="AlphaFoldDB" id="A0A942DWT2"/>
<feature type="domain" description="Phosphoethanolamine transferase N-terminal" evidence="10">
    <location>
        <begin position="54"/>
        <end position="202"/>
    </location>
</feature>
<feature type="domain" description="Sulfatase N-terminal" evidence="9">
    <location>
        <begin position="233"/>
        <end position="521"/>
    </location>
</feature>
<accession>A0A942DWT2</accession>
<evidence type="ECO:0000259" key="9">
    <source>
        <dbReference type="Pfam" id="PF00884"/>
    </source>
</evidence>
<proteinExistence type="predicted"/>
<dbReference type="NCBIfam" id="NF028537">
    <property type="entry name" value="P_eth_NH2_trans"/>
    <property type="match status" value="1"/>
</dbReference>
<evidence type="ECO:0000313" key="11">
    <source>
        <dbReference type="EMBL" id="MBS3648661.1"/>
    </source>
</evidence>
<dbReference type="Gene3D" id="3.40.720.10">
    <property type="entry name" value="Alkaline Phosphatase, subunit A"/>
    <property type="match status" value="1"/>
</dbReference>
<evidence type="ECO:0000256" key="6">
    <source>
        <dbReference type="ARBA" id="ARBA00022989"/>
    </source>
</evidence>
<evidence type="ECO:0000256" key="8">
    <source>
        <dbReference type="SAM" id="Phobius"/>
    </source>
</evidence>
<keyword evidence="7 8" id="KW-0472">Membrane</keyword>
<keyword evidence="5 8" id="KW-0812">Transmembrane</keyword>
<dbReference type="GO" id="GO:0005886">
    <property type="term" value="C:plasma membrane"/>
    <property type="evidence" value="ECO:0007669"/>
    <property type="project" value="UniProtKB-SubCell"/>
</dbReference>
<evidence type="ECO:0000256" key="3">
    <source>
        <dbReference type="ARBA" id="ARBA00022519"/>
    </source>
</evidence>
<evidence type="ECO:0000256" key="5">
    <source>
        <dbReference type="ARBA" id="ARBA00022692"/>
    </source>
</evidence>
<dbReference type="InterPro" id="IPR058130">
    <property type="entry name" value="PEA_transf_C"/>
</dbReference>
<feature type="transmembrane region" description="Helical" evidence="8">
    <location>
        <begin position="148"/>
        <end position="170"/>
    </location>
</feature>
<dbReference type="InterPro" id="IPR012549">
    <property type="entry name" value="EptA-like_N"/>
</dbReference>
<organism evidence="11 12">
    <name type="scientific">Pseudaminobacter soli</name>
    <name type="common">ex Zhang et al. 2022</name>
    <dbReference type="NCBI Taxonomy" id="2831468"/>
    <lineage>
        <taxon>Bacteria</taxon>
        <taxon>Pseudomonadati</taxon>
        <taxon>Pseudomonadota</taxon>
        <taxon>Alphaproteobacteria</taxon>
        <taxon>Hyphomicrobiales</taxon>
        <taxon>Phyllobacteriaceae</taxon>
        <taxon>Pseudaminobacter</taxon>
    </lineage>
</organism>
<feature type="transmembrane region" description="Helical" evidence="8">
    <location>
        <begin position="12"/>
        <end position="32"/>
    </location>
</feature>
<dbReference type="InterPro" id="IPR017850">
    <property type="entry name" value="Alkaline_phosphatase_core_sf"/>
</dbReference>
<dbReference type="SUPFAM" id="SSF53649">
    <property type="entry name" value="Alkaline phosphatase-like"/>
    <property type="match status" value="1"/>
</dbReference>
<feature type="transmembrane region" description="Helical" evidence="8">
    <location>
        <begin position="114"/>
        <end position="136"/>
    </location>
</feature>
<gene>
    <name evidence="11" type="ORF">KEU06_08460</name>
</gene>
<evidence type="ECO:0000313" key="12">
    <source>
        <dbReference type="Proteomes" id="UP000680348"/>
    </source>
</evidence>
<comment type="subcellular location">
    <subcellularLocation>
        <location evidence="1">Cell inner membrane</location>
        <topology evidence="1">Multi-pass membrane protein</topology>
    </subcellularLocation>
</comment>
<feature type="transmembrane region" description="Helical" evidence="8">
    <location>
        <begin position="73"/>
        <end position="94"/>
    </location>
</feature>
<dbReference type="GO" id="GO:0009244">
    <property type="term" value="P:lipopolysaccharide core region biosynthetic process"/>
    <property type="evidence" value="ECO:0007669"/>
    <property type="project" value="TreeGrafter"/>
</dbReference>
<dbReference type="PANTHER" id="PTHR30443">
    <property type="entry name" value="INNER MEMBRANE PROTEIN"/>
    <property type="match status" value="1"/>
</dbReference>
<dbReference type="Pfam" id="PF08019">
    <property type="entry name" value="EptA_B_N"/>
    <property type="match status" value="1"/>
</dbReference>
<comment type="caution">
    <text evidence="11">The sequence shown here is derived from an EMBL/GenBank/DDBJ whole genome shotgun (WGS) entry which is preliminary data.</text>
</comment>
<keyword evidence="6 8" id="KW-1133">Transmembrane helix</keyword>
<keyword evidence="3" id="KW-0997">Cell inner membrane</keyword>
<sequence length="553" mass="60492">MAMRIHRPTIGPLTLGLLVAGYVLIVLNNTLWSKAAEYFAGAPLEWASFAIGYVALMFAGAAVFSYRYIAKPAFILAVVVSALVSYFVDHYGAIIDRNIIRDVFDTTSGEAGEYVTAALLLHMLLYGAIPSVLIAWVRLRHPSFLRQFARNALAGTAWALVCGIAVMASFEGIASTLREHGEMMETSTPGAPLVAAIKYAKMELRDRNVVLQPLGTDAIQGPLARVAEKPLVTVLVVGETARADHFSLNGYPRDTNPELSAADVVNYPNATSCGTLTAVSVPCMFSVFGKSDFGEKKARSTENLLDVLQHAGVDINWLDNNTGSKGVADRVAYFHSSPEETPALCHGKECLDQILVDRLGPLLDNVQRNTVIVLHMLGSHGPSYFLRYPREFALFKPDCHSPHLSECSNEQLVNAYDNTIAYTDHFLGQVIGLLKQRQDRLSTSMIYLSDHGESLGEDGLYLHGAPYLIAPEAQKHIPFLTWLSDDFAAAMTIDTECLRDKSSEPVSQDNLFHSVLGLMDVRTSVHVRSRDIFEACKAHHVATGAGRSLHHHG</sequence>
<keyword evidence="2" id="KW-1003">Cell membrane</keyword>
<dbReference type="GO" id="GO:0016776">
    <property type="term" value="F:phosphotransferase activity, phosphate group as acceptor"/>
    <property type="evidence" value="ECO:0007669"/>
    <property type="project" value="TreeGrafter"/>
</dbReference>
<dbReference type="EMBL" id="JAGWCR010000004">
    <property type="protein sequence ID" value="MBS3648661.1"/>
    <property type="molecule type" value="Genomic_DNA"/>
</dbReference>
<name>A0A942DWT2_9HYPH</name>
<dbReference type="Proteomes" id="UP000680348">
    <property type="component" value="Unassembled WGS sequence"/>
</dbReference>
<dbReference type="Pfam" id="PF00884">
    <property type="entry name" value="Sulfatase"/>
    <property type="match status" value="1"/>
</dbReference>
<reference evidence="11" key="1">
    <citation type="submission" date="2021-04" db="EMBL/GenBank/DDBJ databases">
        <title>Pseudaminobacter soli sp. nov., isolated from paddy soil contaminated by heavy metals.</title>
        <authorList>
            <person name="Zhang K."/>
        </authorList>
    </citation>
    <scope>NUCLEOTIDE SEQUENCE</scope>
    <source>
        <strain evidence="11">19-2017</strain>
    </source>
</reference>
<evidence type="ECO:0000259" key="10">
    <source>
        <dbReference type="Pfam" id="PF08019"/>
    </source>
</evidence>
<dbReference type="PANTHER" id="PTHR30443:SF0">
    <property type="entry name" value="PHOSPHOETHANOLAMINE TRANSFERASE EPTA"/>
    <property type="match status" value="1"/>
</dbReference>
<protein>
    <submittedName>
        <fullName evidence="11">Phosphoethanolamine transferase</fullName>
    </submittedName>
</protein>
<dbReference type="CDD" id="cd16017">
    <property type="entry name" value="LptA"/>
    <property type="match status" value="1"/>
</dbReference>
<keyword evidence="12" id="KW-1185">Reference proteome</keyword>